<evidence type="ECO:0000313" key="8">
    <source>
        <dbReference type="EMBL" id="KAI9165558.1"/>
    </source>
</evidence>
<dbReference type="EMBL" id="JAJSOW010000105">
    <property type="protein sequence ID" value="KAI9165558.1"/>
    <property type="molecule type" value="Genomic_DNA"/>
</dbReference>
<evidence type="ECO:0000256" key="5">
    <source>
        <dbReference type="ARBA" id="ARBA00023002"/>
    </source>
</evidence>
<evidence type="ECO:0000256" key="3">
    <source>
        <dbReference type="ARBA" id="ARBA00022617"/>
    </source>
</evidence>
<dbReference type="PANTHER" id="PTHR24296">
    <property type="entry name" value="CYTOCHROME P450"/>
    <property type="match status" value="1"/>
</dbReference>
<keyword evidence="9" id="KW-1185">Reference proteome</keyword>
<keyword evidence="7" id="KW-0503">Monooxygenase</keyword>
<dbReference type="GO" id="GO:0005506">
    <property type="term" value="F:iron ion binding"/>
    <property type="evidence" value="ECO:0007669"/>
    <property type="project" value="InterPro"/>
</dbReference>
<dbReference type="InterPro" id="IPR036396">
    <property type="entry name" value="Cyt_P450_sf"/>
</dbReference>
<dbReference type="Pfam" id="PF00067">
    <property type="entry name" value="p450"/>
    <property type="match status" value="1"/>
</dbReference>
<dbReference type="InterPro" id="IPR001128">
    <property type="entry name" value="Cyt_P450"/>
</dbReference>
<name>A0AAD5NLU5_ACENE</name>
<dbReference type="GO" id="GO:0004497">
    <property type="term" value="F:monooxygenase activity"/>
    <property type="evidence" value="ECO:0007669"/>
    <property type="project" value="UniProtKB-KW"/>
</dbReference>
<evidence type="ECO:0000313" key="9">
    <source>
        <dbReference type="Proteomes" id="UP001064489"/>
    </source>
</evidence>
<reference evidence="8" key="2">
    <citation type="submission" date="2023-02" db="EMBL/GenBank/DDBJ databases">
        <authorList>
            <person name="Swenson N.G."/>
            <person name="Wegrzyn J.L."/>
            <person name="Mcevoy S.L."/>
        </authorList>
    </citation>
    <scope>NUCLEOTIDE SEQUENCE</scope>
    <source>
        <strain evidence="8">91603</strain>
        <tissue evidence="8">Leaf</tissue>
    </source>
</reference>
<dbReference type="GO" id="GO:0020037">
    <property type="term" value="F:heme binding"/>
    <property type="evidence" value="ECO:0007669"/>
    <property type="project" value="InterPro"/>
</dbReference>
<evidence type="ECO:0000256" key="1">
    <source>
        <dbReference type="ARBA" id="ARBA00001971"/>
    </source>
</evidence>
<sequence length="203" mass="22741">MIGSNPNSLQIGFPESPFGKALDDVWEAIFVRHLVPESSWKLLRWLRLGKESKLSGGWKVIDTFCEESISTKKAMEAKEDGASFSLLNCYLTEQAVTGPEHAEKNPSVEIKIREELLTTTTTDQAVKINLVDFSTLVYLHAAICETLRLFPPAPYQSRTPIEPQTLPSGHNVNPNTNVLISAYAMARMTSVWGDDCREFKPER</sequence>
<comment type="cofactor">
    <cofactor evidence="1">
        <name>heme</name>
        <dbReference type="ChEBI" id="CHEBI:30413"/>
    </cofactor>
</comment>
<dbReference type="AlphaFoldDB" id="A0AAD5NLU5"/>
<evidence type="ECO:0000256" key="2">
    <source>
        <dbReference type="ARBA" id="ARBA00010617"/>
    </source>
</evidence>
<keyword evidence="6" id="KW-0408">Iron</keyword>
<evidence type="ECO:0000256" key="4">
    <source>
        <dbReference type="ARBA" id="ARBA00022723"/>
    </source>
</evidence>
<reference evidence="8" key="1">
    <citation type="journal article" date="2022" name="Plant J.">
        <title>Strategies of tolerance reflected in two North American maple genomes.</title>
        <authorList>
            <person name="McEvoy S.L."/>
            <person name="Sezen U.U."/>
            <person name="Trouern-Trend A."/>
            <person name="McMahon S.M."/>
            <person name="Schaberg P.G."/>
            <person name="Yang J."/>
            <person name="Wegrzyn J.L."/>
            <person name="Swenson N.G."/>
        </authorList>
    </citation>
    <scope>NUCLEOTIDE SEQUENCE</scope>
    <source>
        <strain evidence="8">91603</strain>
    </source>
</reference>
<comment type="caution">
    <text evidence="8">The sequence shown here is derived from an EMBL/GenBank/DDBJ whole genome shotgun (WGS) entry which is preliminary data.</text>
</comment>
<dbReference type="SUPFAM" id="SSF48264">
    <property type="entry name" value="Cytochrome P450"/>
    <property type="match status" value="1"/>
</dbReference>
<evidence type="ECO:0000256" key="7">
    <source>
        <dbReference type="ARBA" id="ARBA00023033"/>
    </source>
</evidence>
<gene>
    <name evidence="8" type="ORF">LWI28_016275</name>
</gene>
<evidence type="ECO:0008006" key="10">
    <source>
        <dbReference type="Google" id="ProtNLM"/>
    </source>
</evidence>
<keyword evidence="3" id="KW-0349">Heme</keyword>
<accession>A0AAD5NLU5</accession>
<proteinExistence type="inferred from homology"/>
<comment type="similarity">
    <text evidence="2">Belongs to the cytochrome P450 family.</text>
</comment>
<dbReference type="GO" id="GO:0016705">
    <property type="term" value="F:oxidoreductase activity, acting on paired donors, with incorporation or reduction of molecular oxygen"/>
    <property type="evidence" value="ECO:0007669"/>
    <property type="project" value="InterPro"/>
</dbReference>
<keyword evidence="5" id="KW-0560">Oxidoreductase</keyword>
<dbReference type="Gene3D" id="1.10.630.10">
    <property type="entry name" value="Cytochrome P450"/>
    <property type="match status" value="1"/>
</dbReference>
<dbReference type="Proteomes" id="UP001064489">
    <property type="component" value="Chromosome 10"/>
</dbReference>
<keyword evidence="4" id="KW-0479">Metal-binding</keyword>
<evidence type="ECO:0000256" key="6">
    <source>
        <dbReference type="ARBA" id="ARBA00023004"/>
    </source>
</evidence>
<protein>
    <recommendedName>
        <fullName evidence="10">Cytochrome P450</fullName>
    </recommendedName>
</protein>
<organism evidence="8 9">
    <name type="scientific">Acer negundo</name>
    <name type="common">Box elder</name>
    <dbReference type="NCBI Taxonomy" id="4023"/>
    <lineage>
        <taxon>Eukaryota</taxon>
        <taxon>Viridiplantae</taxon>
        <taxon>Streptophyta</taxon>
        <taxon>Embryophyta</taxon>
        <taxon>Tracheophyta</taxon>
        <taxon>Spermatophyta</taxon>
        <taxon>Magnoliopsida</taxon>
        <taxon>eudicotyledons</taxon>
        <taxon>Gunneridae</taxon>
        <taxon>Pentapetalae</taxon>
        <taxon>rosids</taxon>
        <taxon>malvids</taxon>
        <taxon>Sapindales</taxon>
        <taxon>Sapindaceae</taxon>
        <taxon>Hippocastanoideae</taxon>
        <taxon>Acereae</taxon>
        <taxon>Acer</taxon>
    </lineage>
</organism>